<evidence type="ECO:0000313" key="2">
    <source>
        <dbReference type="EnsemblMetazoa" id="GPPI045443-PA"/>
    </source>
</evidence>
<dbReference type="VEuPathDB" id="VectorBase:GPPI045443"/>
<proteinExistence type="predicted"/>
<feature type="transmembrane region" description="Helical" evidence="1">
    <location>
        <begin position="62"/>
        <end position="84"/>
    </location>
</feature>
<keyword evidence="1" id="KW-0472">Membrane</keyword>
<protein>
    <submittedName>
        <fullName evidence="2">Uncharacterized protein</fullName>
    </submittedName>
</protein>
<reference evidence="3" key="1">
    <citation type="submission" date="2015-01" db="EMBL/GenBank/DDBJ databases">
        <authorList>
            <person name="Aksoy S."/>
            <person name="Warren W."/>
            <person name="Wilson R.K."/>
        </authorList>
    </citation>
    <scope>NUCLEOTIDE SEQUENCE [LARGE SCALE GENOMIC DNA]</scope>
    <source>
        <strain evidence="3">IAEA</strain>
    </source>
</reference>
<organism evidence="2 3">
    <name type="scientific">Glossina palpalis gambiensis</name>
    <dbReference type="NCBI Taxonomy" id="67801"/>
    <lineage>
        <taxon>Eukaryota</taxon>
        <taxon>Metazoa</taxon>
        <taxon>Ecdysozoa</taxon>
        <taxon>Arthropoda</taxon>
        <taxon>Hexapoda</taxon>
        <taxon>Insecta</taxon>
        <taxon>Pterygota</taxon>
        <taxon>Neoptera</taxon>
        <taxon>Endopterygota</taxon>
        <taxon>Diptera</taxon>
        <taxon>Brachycera</taxon>
        <taxon>Muscomorpha</taxon>
        <taxon>Hippoboscoidea</taxon>
        <taxon>Glossinidae</taxon>
        <taxon>Glossina</taxon>
    </lineage>
</organism>
<dbReference type="EnsemblMetazoa" id="GPPI045443-RA">
    <property type="protein sequence ID" value="GPPI045443-PA"/>
    <property type="gene ID" value="GPPI045443"/>
</dbReference>
<keyword evidence="3" id="KW-1185">Reference proteome</keyword>
<dbReference type="AlphaFoldDB" id="A0A1B0BZX8"/>
<sequence>MSINETCFLVEPPDVLPDGTPCIQGFCNKRVCEKTIQDVVERWDIIEEININRVLRFFKDNIVMVIVIITSVIWIPASCIISYCDRKKLRYEMKKGDWSEKLDLIHPGDRRRVIHIRVPRQKILNYMKILNFIAIIHLYQMHFK</sequence>
<evidence type="ECO:0000256" key="1">
    <source>
        <dbReference type="SAM" id="Phobius"/>
    </source>
</evidence>
<dbReference type="Proteomes" id="UP000092460">
    <property type="component" value="Unassembled WGS sequence"/>
</dbReference>
<dbReference type="STRING" id="67801.A0A1B0BZX8"/>
<keyword evidence="1" id="KW-1133">Transmembrane helix</keyword>
<accession>A0A1B0BZX8</accession>
<feature type="transmembrane region" description="Helical" evidence="1">
    <location>
        <begin position="123"/>
        <end position="141"/>
    </location>
</feature>
<evidence type="ECO:0000313" key="3">
    <source>
        <dbReference type="Proteomes" id="UP000092460"/>
    </source>
</evidence>
<reference evidence="2" key="2">
    <citation type="submission" date="2020-05" db="UniProtKB">
        <authorList>
            <consortium name="EnsemblMetazoa"/>
        </authorList>
    </citation>
    <scope>IDENTIFICATION</scope>
    <source>
        <strain evidence="2">IAEA</strain>
    </source>
</reference>
<keyword evidence="1" id="KW-0812">Transmembrane</keyword>
<name>A0A1B0BZX8_9MUSC</name>
<dbReference type="EMBL" id="JXJN01023327">
    <property type="status" value="NOT_ANNOTATED_CDS"/>
    <property type="molecule type" value="Genomic_DNA"/>
</dbReference>